<keyword evidence="1" id="KW-0012">Acyltransferase</keyword>
<dbReference type="SUPFAM" id="SSF55729">
    <property type="entry name" value="Acyl-CoA N-acyltransferases (Nat)"/>
    <property type="match status" value="1"/>
</dbReference>
<dbReference type="EMBL" id="JAMXMC010000006">
    <property type="protein sequence ID" value="MCO5977535.1"/>
    <property type="molecule type" value="Genomic_DNA"/>
</dbReference>
<dbReference type="GO" id="GO:0016746">
    <property type="term" value="F:acyltransferase activity"/>
    <property type="evidence" value="ECO:0007669"/>
    <property type="project" value="UniProtKB-KW"/>
</dbReference>
<organism evidence="1 2">
    <name type="scientific">Ideonella oryzae</name>
    <dbReference type="NCBI Taxonomy" id="2937441"/>
    <lineage>
        <taxon>Bacteria</taxon>
        <taxon>Pseudomonadati</taxon>
        <taxon>Pseudomonadota</taxon>
        <taxon>Betaproteobacteria</taxon>
        <taxon>Burkholderiales</taxon>
        <taxon>Sphaerotilaceae</taxon>
        <taxon>Ideonella</taxon>
    </lineage>
</organism>
<protein>
    <submittedName>
        <fullName evidence="1">GNAT family N-acetyltransferase</fullName>
        <ecNumber evidence="1">2.3.1.-</ecNumber>
    </submittedName>
</protein>
<comment type="caution">
    <text evidence="1">The sequence shown here is derived from an EMBL/GenBank/DDBJ whole genome shotgun (WGS) entry which is preliminary data.</text>
</comment>
<keyword evidence="1" id="KW-0808">Transferase</keyword>
<name>A0ABT1BMV5_9BURK</name>
<dbReference type="EC" id="2.3.1.-" evidence="1"/>
<sequence>MSATDRLIGTDEPAAWRAALEGVPHSFYASWDCCHAVARNTGRPTWLYVGERASVRVVCPFSVRVHAGAVDWVTPTGFSGFASNGPWPGFASHWAAFARAQGAVCGYIAQHPAFGHPSLEGAVAGEETLYFLDLQGGLEGVLAHAGTDRRRDWRRWQEQGHRFVTDRTALTDFLQSQHRPFLDRMGAGRAAYWNEAALAALLAAPGAGLLGTAEPDGRLVAATLYGWTPWGAEGMIQAALPEGRAHTAALMLGGIQDLAGRGVPWLNLGGGVRPGDNVAAAKMRWRPRAQAFRRLKQVYDPERYAALCAVAGVSAAFTEGYFPAYYAGPAAGAVANQSASQASSPAGSIR</sequence>
<dbReference type="Proteomes" id="UP001204851">
    <property type="component" value="Unassembled WGS sequence"/>
</dbReference>
<keyword evidence="2" id="KW-1185">Reference proteome</keyword>
<dbReference type="RefSeq" id="WP_252770023.1">
    <property type="nucleotide sequence ID" value="NZ_JAMXMC010000006.1"/>
</dbReference>
<reference evidence="1 2" key="1">
    <citation type="submission" date="2022-06" db="EMBL/GenBank/DDBJ databases">
        <title>Ideonella sp. NS12-5 Genome sequencing and assembly.</title>
        <authorList>
            <person name="Jung Y."/>
        </authorList>
    </citation>
    <scope>NUCLEOTIDE SEQUENCE [LARGE SCALE GENOMIC DNA]</scope>
    <source>
        <strain evidence="1 2">NS12-5</strain>
    </source>
</reference>
<gene>
    <name evidence="1" type="ORF">M0L44_12565</name>
</gene>
<evidence type="ECO:0000313" key="1">
    <source>
        <dbReference type="EMBL" id="MCO5977535.1"/>
    </source>
</evidence>
<dbReference type="InterPro" id="IPR016181">
    <property type="entry name" value="Acyl_CoA_acyltransferase"/>
</dbReference>
<accession>A0ABT1BMV5</accession>
<dbReference type="Gene3D" id="3.40.630.30">
    <property type="match status" value="1"/>
</dbReference>
<evidence type="ECO:0000313" key="2">
    <source>
        <dbReference type="Proteomes" id="UP001204851"/>
    </source>
</evidence>
<proteinExistence type="predicted"/>